<feature type="domain" description="Sporulation stage II protein D amidase enhancer LytB N-terminal" evidence="3">
    <location>
        <begin position="269"/>
        <end position="359"/>
    </location>
</feature>
<protein>
    <submittedName>
        <fullName evidence="4">SpoIID/LytB domain-containing protein</fullName>
    </submittedName>
</protein>
<evidence type="ECO:0000256" key="2">
    <source>
        <dbReference type="SAM" id="SignalP"/>
    </source>
</evidence>
<accession>A0A5A8F800</accession>
<dbReference type="InterPro" id="IPR019734">
    <property type="entry name" value="TPR_rpt"/>
</dbReference>
<dbReference type="NCBIfam" id="TIGR02669">
    <property type="entry name" value="SpoIID_LytB"/>
    <property type="match status" value="1"/>
</dbReference>
<comment type="caution">
    <text evidence="4">The sequence shown here is derived from an EMBL/GenBank/DDBJ whole genome shotgun (WGS) entry which is preliminary data.</text>
</comment>
<dbReference type="InterPro" id="IPR013486">
    <property type="entry name" value="SpoIID/LytB"/>
</dbReference>
<dbReference type="Pfam" id="PF08486">
    <property type="entry name" value="SpoIID"/>
    <property type="match status" value="1"/>
</dbReference>
<dbReference type="InterPro" id="IPR051922">
    <property type="entry name" value="Bact_Sporulation_Assoc"/>
</dbReference>
<evidence type="ECO:0000256" key="1">
    <source>
        <dbReference type="PROSITE-ProRule" id="PRU00339"/>
    </source>
</evidence>
<name>A0A5A8F800_9BACT</name>
<dbReference type="Pfam" id="PF13174">
    <property type="entry name" value="TPR_6"/>
    <property type="match status" value="2"/>
</dbReference>
<evidence type="ECO:0000313" key="4">
    <source>
        <dbReference type="EMBL" id="KAA0258138.1"/>
    </source>
</evidence>
<dbReference type="PROSITE" id="PS50005">
    <property type="entry name" value="TPR"/>
    <property type="match status" value="1"/>
</dbReference>
<keyword evidence="2" id="KW-0732">Signal</keyword>
<gene>
    <name evidence="4" type="ORF">FHQ18_07010</name>
</gene>
<dbReference type="PANTHER" id="PTHR30032">
    <property type="entry name" value="N-ACETYLMURAMOYL-L-ALANINE AMIDASE-RELATED"/>
    <property type="match status" value="1"/>
</dbReference>
<dbReference type="InterPro" id="IPR011990">
    <property type="entry name" value="TPR-like_helical_dom_sf"/>
</dbReference>
<proteinExistence type="predicted"/>
<dbReference type="AlphaFoldDB" id="A0A5A8F800"/>
<dbReference type="GO" id="GO:0030435">
    <property type="term" value="P:sporulation resulting in formation of a cellular spore"/>
    <property type="evidence" value="ECO:0007669"/>
    <property type="project" value="InterPro"/>
</dbReference>
<dbReference type="InterPro" id="IPR013693">
    <property type="entry name" value="SpoIID/LytB_N"/>
</dbReference>
<evidence type="ECO:0000259" key="3">
    <source>
        <dbReference type="Pfam" id="PF08486"/>
    </source>
</evidence>
<dbReference type="PANTHER" id="PTHR30032:SF4">
    <property type="entry name" value="AMIDASE ENHANCER"/>
    <property type="match status" value="1"/>
</dbReference>
<feature type="repeat" description="TPR" evidence="1">
    <location>
        <begin position="39"/>
        <end position="72"/>
    </location>
</feature>
<sequence length="528" mass="60610">MNMRLMYKFLISFLVFCSVAFADNSTTSGNREVSDILFARQSIAEGKYYVEVGKYLDALEYFETALEATSNKYIVADALLQKATLFAHYLDKPEEAANIYEEIFKRFPDLPQGETALYKLALLYNDFQDERKALQYFKLYLQYYPMGRFRFTASFFVERYTKKPLYTPRQRFSLPPVTIKNAPDIRVRLYKGKAAKLKGNMILKDTAGRILYQYNGVLNLSASGQSIMVNYRPINTQTLFIYSNGSYLSIYKKKSFRKYRGYFKAFVKKGKLYVVNILNIEDYLKSVVTSESPSGWPLETLKAQAVAARTYALYQKLHREDWSYDVVDSEGDQAYNGVRNETDKGIRAVAETTGLVLTYRDRPILSFFTASTGWYIDDPRYIFGSGYPYLRSKPDPYSAKEKMGRWTKKATLSQIEIYLKKKGVNLGTIYSIQPYKVTPAGRVIKVKIIHSGGSKVMRTYTTVRRAVGLYDILFKISQQGNNIVFTGGGFGHGIGYSQWGGKALGEMGKRFDEILKFYYEGAVLKKMW</sequence>
<dbReference type="Proteomes" id="UP000322876">
    <property type="component" value="Unassembled WGS sequence"/>
</dbReference>
<reference evidence="4 5" key="1">
    <citation type="submission" date="2019-06" db="EMBL/GenBank/DDBJ databases">
        <title>Genomic insights into carbon and energy metabolism of Deferribacter autotrophicus revealed new metabolic traits in the phylum Deferribacteres.</title>
        <authorList>
            <person name="Slobodkin A.I."/>
            <person name="Slobodkina G.B."/>
            <person name="Allioux M."/>
            <person name="Alain K."/>
            <person name="Jebbar M."/>
            <person name="Shadrin V."/>
            <person name="Kublanov I.V."/>
            <person name="Toshchakov S.V."/>
            <person name="Bonch-Osmolovskaya E.A."/>
        </authorList>
    </citation>
    <scope>NUCLEOTIDE SEQUENCE [LARGE SCALE GENOMIC DNA]</scope>
    <source>
        <strain evidence="4 5">SL50</strain>
    </source>
</reference>
<keyword evidence="1" id="KW-0802">TPR repeat</keyword>
<feature type="signal peptide" evidence="2">
    <location>
        <begin position="1"/>
        <end position="22"/>
    </location>
</feature>
<dbReference type="SUPFAM" id="SSF48452">
    <property type="entry name" value="TPR-like"/>
    <property type="match status" value="1"/>
</dbReference>
<evidence type="ECO:0000313" key="5">
    <source>
        <dbReference type="Proteomes" id="UP000322876"/>
    </source>
</evidence>
<organism evidence="4 5">
    <name type="scientific">Deferribacter autotrophicus</name>
    <dbReference type="NCBI Taxonomy" id="500465"/>
    <lineage>
        <taxon>Bacteria</taxon>
        <taxon>Pseudomonadati</taxon>
        <taxon>Deferribacterota</taxon>
        <taxon>Deferribacteres</taxon>
        <taxon>Deferribacterales</taxon>
        <taxon>Deferribacteraceae</taxon>
        <taxon>Deferribacter</taxon>
    </lineage>
</organism>
<keyword evidence="5" id="KW-1185">Reference proteome</keyword>
<dbReference type="Gene3D" id="1.25.40.10">
    <property type="entry name" value="Tetratricopeptide repeat domain"/>
    <property type="match status" value="1"/>
</dbReference>
<dbReference type="EMBL" id="VFJB01000005">
    <property type="protein sequence ID" value="KAA0258138.1"/>
    <property type="molecule type" value="Genomic_DNA"/>
</dbReference>
<dbReference type="GO" id="GO:0030288">
    <property type="term" value="C:outer membrane-bounded periplasmic space"/>
    <property type="evidence" value="ECO:0007669"/>
    <property type="project" value="TreeGrafter"/>
</dbReference>
<feature type="chain" id="PRO_5022944211" evidence="2">
    <location>
        <begin position="23"/>
        <end position="528"/>
    </location>
</feature>